<dbReference type="AlphaFoldDB" id="A0A9P7YJ62"/>
<gene>
    <name evidence="2" type="ORF">BJ875DRAFT_292792</name>
</gene>
<dbReference type="OrthoDB" id="5424462at2759"/>
<organism evidence="2 3">
    <name type="scientific">Amylocarpus encephaloides</name>
    <dbReference type="NCBI Taxonomy" id="45428"/>
    <lineage>
        <taxon>Eukaryota</taxon>
        <taxon>Fungi</taxon>
        <taxon>Dikarya</taxon>
        <taxon>Ascomycota</taxon>
        <taxon>Pezizomycotina</taxon>
        <taxon>Leotiomycetes</taxon>
        <taxon>Helotiales</taxon>
        <taxon>Helotiales incertae sedis</taxon>
        <taxon>Amylocarpus</taxon>
    </lineage>
</organism>
<dbReference type="Pfam" id="PF12223">
    <property type="entry name" value="DUF3602"/>
    <property type="match status" value="1"/>
</dbReference>
<sequence length="141" mass="14899">MPYSITEPHPTVQKYAYSGRGGAGNAFKAPKTSKGSVATGPPSHFEQGLPQTGNKFSSGRGGAGNIRPKTEQAIFSFDEELERQATREKMDKAGGIYHIGRGGAGNWTSAGAPSSRKDSSSSVGSERSGFLGRLSSTFERR</sequence>
<dbReference type="Proteomes" id="UP000824998">
    <property type="component" value="Unassembled WGS sequence"/>
</dbReference>
<evidence type="ECO:0000313" key="2">
    <source>
        <dbReference type="EMBL" id="KAG9234814.1"/>
    </source>
</evidence>
<dbReference type="InterPro" id="IPR053203">
    <property type="entry name" value="Cisplatin_resist-associated"/>
</dbReference>
<keyword evidence="3" id="KW-1185">Reference proteome</keyword>
<name>A0A9P7YJ62_9HELO</name>
<protein>
    <submittedName>
        <fullName evidence="2">Uncharacterized protein</fullName>
    </submittedName>
</protein>
<feature type="region of interest" description="Disordered" evidence="1">
    <location>
        <begin position="85"/>
        <end position="141"/>
    </location>
</feature>
<feature type="compositionally biased region" description="Low complexity" evidence="1">
    <location>
        <begin position="109"/>
        <end position="128"/>
    </location>
</feature>
<dbReference type="PANTHER" id="PTHR34693:SF2">
    <property type="entry name" value="DUF3602 DOMAIN-CONTAINING PROTEIN"/>
    <property type="match status" value="1"/>
</dbReference>
<comment type="caution">
    <text evidence="2">The sequence shown here is derived from an EMBL/GenBank/DDBJ whole genome shotgun (WGS) entry which is preliminary data.</text>
</comment>
<evidence type="ECO:0000313" key="3">
    <source>
        <dbReference type="Proteomes" id="UP000824998"/>
    </source>
</evidence>
<dbReference type="InterPro" id="IPR022024">
    <property type="entry name" value="DUF3602"/>
</dbReference>
<accession>A0A9P7YJ62</accession>
<feature type="region of interest" description="Disordered" evidence="1">
    <location>
        <begin position="1"/>
        <end position="69"/>
    </location>
</feature>
<proteinExistence type="predicted"/>
<dbReference type="EMBL" id="MU251451">
    <property type="protein sequence ID" value="KAG9234814.1"/>
    <property type="molecule type" value="Genomic_DNA"/>
</dbReference>
<evidence type="ECO:0000256" key="1">
    <source>
        <dbReference type="SAM" id="MobiDB-lite"/>
    </source>
</evidence>
<dbReference type="PANTHER" id="PTHR34693">
    <property type="entry name" value="PROTEIN PAR32"/>
    <property type="match status" value="1"/>
</dbReference>
<reference evidence="2" key="1">
    <citation type="journal article" date="2021" name="IMA Fungus">
        <title>Genomic characterization of three marine fungi, including Emericellopsis atlantica sp. nov. with signatures of a generalist lifestyle and marine biomass degradation.</title>
        <authorList>
            <person name="Hagestad O.C."/>
            <person name="Hou L."/>
            <person name="Andersen J.H."/>
            <person name="Hansen E.H."/>
            <person name="Altermark B."/>
            <person name="Li C."/>
            <person name="Kuhnert E."/>
            <person name="Cox R.J."/>
            <person name="Crous P.W."/>
            <person name="Spatafora J.W."/>
            <person name="Lail K."/>
            <person name="Amirebrahimi M."/>
            <person name="Lipzen A."/>
            <person name="Pangilinan J."/>
            <person name="Andreopoulos W."/>
            <person name="Hayes R.D."/>
            <person name="Ng V."/>
            <person name="Grigoriev I.V."/>
            <person name="Jackson S.A."/>
            <person name="Sutton T.D.S."/>
            <person name="Dobson A.D.W."/>
            <person name="Rama T."/>
        </authorList>
    </citation>
    <scope>NUCLEOTIDE SEQUENCE</scope>
    <source>
        <strain evidence="2">TRa018bII</strain>
    </source>
</reference>